<dbReference type="EMBL" id="CP002352">
    <property type="protein sequence ID" value="ADV42564.1"/>
    <property type="molecule type" value="Genomic_DNA"/>
</dbReference>
<reference evidence="2 3" key="2">
    <citation type="journal article" date="2011" name="Stand. Genomic Sci.">
        <title>Complete genome sequence of Bacteroides helcogenes type strain (P 36-108).</title>
        <authorList>
            <person name="Pati A."/>
            <person name="Gronow S."/>
            <person name="Zeytun A."/>
            <person name="Lapidus A."/>
            <person name="Nolan M."/>
            <person name="Hammon N."/>
            <person name="Deshpande S."/>
            <person name="Cheng J.F."/>
            <person name="Tapia R."/>
            <person name="Han C."/>
            <person name="Goodwin L."/>
            <person name="Pitluck S."/>
            <person name="Liolios K."/>
            <person name="Pagani I."/>
            <person name="Ivanova N."/>
            <person name="Mavromatis K."/>
            <person name="Chen A."/>
            <person name="Palaniappan K."/>
            <person name="Land M."/>
            <person name="Hauser L."/>
            <person name="Chang Y.J."/>
            <person name="Jeffries C.D."/>
            <person name="Detter J.C."/>
            <person name="Brambilla E."/>
            <person name="Rohde M."/>
            <person name="Goker M."/>
            <person name="Woyke T."/>
            <person name="Bristow J."/>
            <person name="Eisen J.A."/>
            <person name="Markowitz V."/>
            <person name="Hugenholtz P."/>
            <person name="Kyrpides N.C."/>
            <person name="Klenk H.P."/>
            <person name="Lucas S."/>
        </authorList>
    </citation>
    <scope>NUCLEOTIDE SEQUENCE [LARGE SCALE GENOMIC DNA]</scope>
    <source>
        <strain evidence="3">ATCC 35417 / DSM 20613 / JCM 6297 / CCUG 15421 / P 36-108</strain>
    </source>
</reference>
<accession>E6SW39</accession>
<name>E6SW39_BACT6</name>
<evidence type="ECO:0000313" key="3">
    <source>
        <dbReference type="Proteomes" id="UP000008630"/>
    </source>
</evidence>
<proteinExistence type="predicted"/>
<dbReference type="Pfam" id="PF00535">
    <property type="entry name" value="Glycos_transf_2"/>
    <property type="match status" value="1"/>
</dbReference>
<evidence type="ECO:0000313" key="2">
    <source>
        <dbReference type="EMBL" id="ADV42564.1"/>
    </source>
</evidence>
<dbReference type="HOGENOM" id="CLU_025996_13_0_10"/>
<dbReference type="KEGG" id="bhl:Bache_0539"/>
<protein>
    <submittedName>
        <fullName evidence="2">Glycosyl transferase family 2</fullName>
    </submittedName>
</protein>
<dbReference type="STRING" id="693979.Bache_0539"/>
<keyword evidence="2" id="KW-0808">Transferase</keyword>
<dbReference type="CDD" id="cd00761">
    <property type="entry name" value="Glyco_tranf_GTA_type"/>
    <property type="match status" value="1"/>
</dbReference>
<dbReference type="eggNOG" id="COG1216">
    <property type="taxonomic scope" value="Bacteria"/>
</dbReference>
<feature type="domain" description="Glycosyltransferase 2-like" evidence="1">
    <location>
        <begin position="30"/>
        <end position="135"/>
    </location>
</feature>
<dbReference type="InterPro" id="IPR029044">
    <property type="entry name" value="Nucleotide-diphossugar_trans"/>
</dbReference>
<sequence>MVMQVIALILIRVELCCFLVKVIMGEKLAIIIPAYKTRFLRKTLDSVAKQSCREFTVYVGDDASLEDIGGIVRSYSKELNIVYHRFECNLGRKDLPGHWDRCISLSTEPLIWLFSDDDIMPSDGVERVLEALRKYNGKPIFMRLPLMVVDADGKMVYKNPPFETKQISGYELLLDKLTGKISSAACEYVFSRDVWRQMGGFVKFPMAWCSDDATWVGFANYAGGVISLLGNPVCWRNAAGTNICNSACFDKEKLRATALFIRWIREHCTSHVKERRLQEALSAYIHTVLSRSVRYNFTLLDLGRICSILGDFSYAMALQVAFRHIFKTNLFRRK</sequence>
<dbReference type="Proteomes" id="UP000008630">
    <property type="component" value="Chromosome"/>
</dbReference>
<dbReference type="SUPFAM" id="SSF53448">
    <property type="entry name" value="Nucleotide-diphospho-sugar transferases"/>
    <property type="match status" value="1"/>
</dbReference>
<dbReference type="PANTHER" id="PTHR22916">
    <property type="entry name" value="GLYCOSYLTRANSFERASE"/>
    <property type="match status" value="1"/>
</dbReference>
<keyword evidence="3" id="KW-1185">Reference proteome</keyword>
<dbReference type="InterPro" id="IPR001173">
    <property type="entry name" value="Glyco_trans_2-like"/>
</dbReference>
<dbReference type="Gene3D" id="3.90.550.10">
    <property type="entry name" value="Spore Coat Polysaccharide Biosynthesis Protein SpsA, Chain A"/>
    <property type="match status" value="1"/>
</dbReference>
<reference key="1">
    <citation type="submission" date="2010-11" db="EMBL/GenBank/DDBJ databases">
        <title>The complete genome of Bacteroides helcogenes P 36-108.</title>
        <authorList>
            <consortium name="US DOE Joint Genome Institute (JGI-PGF)"/>
            <person name="Lucas S."/>
            <person name="Copeland A."/>
            <person name="Lapidus A."/>
            <person name="Bruce D."/>
            <person name="Goodwin L."/>
            <person name="Pitluck S."/>
            <person name="Kyrpides N."/>
            <person name="Mavromatis K."/>
            <person name="Ivanova N."/>
            <person name="Zeytun A."/>
            <person name="Brettin T."/>
            <person name="Detter J.C."/>
            <person name="Tapia R."/>
            <person name="Han C."/>
            <person name="Land M."/>
            <person name="Hauser L."/>
            <person name="Markowitz V."/>
            <person name="Cheng J.-F."/>
            <person name="Hugenholtz P."/>
            <person name="Woyke T."/>
            <person name="Wu D."/>
            <person name="Gronow S."/>
            <person name="Wellnitz S."/>
            <person name="Brambilla E."/>
            <person name="Klenk H.-P."/>
            <person name="Eisen J.A."/>
        </authorList>
    </citation>
    <scope>NUCLEOTIDE SEQUENCE</scope>
    <source>
        <strain>P 36-108</strain>
    </source>
</reference>
<organism evidence="2 3">
    <name type="scientific">Bacteroides helcogenes (strain ATCC 35417 / DSM 20613 / JCM 6297 / CCUG 15421 / P 36-108)</name>
    <dbReference type="NCBI Taxonomy" id="693979"/>
    <lineage>
        <taxon>Bacteria</taxon>
        <taxon>Pseudomonadati</taxon>
        <taxon>Bacteroidota</taxon>
        <taxon>Bacteroidia</taxon>
        <taxon>Bacteroidales</taxon>
        <taxon>Bacteroidaceae</taxon>
        <taxon>Bacteroides</taxon>
    </lineage>
</organism>
<gene>
    <name evidence="2" type="ordered locus">Bache_0539</name>
</gene>
<dbReference type="PANTHER" id="PTHR22916:SF3">
    <property type="entry name" value="UDP-GLCNAC:BETAGAL BETA-1,3-N-ACETYLGLUCOSAMINYLTRANSFERASE-LIKE PROTEIN 1"/>
    <property type="match status" value="1"/>
</dbReference>
<evidence type="ECO:0000259" key="1">
    <source>
        <dbReference type="Pfam" id="PF00535"/>
    </source>
</evidence>
<dbReference type="GO" id="GO:0016758">
    <property type="term" value="F:hexosyltransferase activity"/>
    <property type="evidence" value="ECO:0007669"/>
    <property type="project" value="UniProtKB-ARBA"/>
</dbReference>
<dbReference type="AlphaFoldDB" id="E6SW39"/>